<accession>A0A0L9VIB7</accession>
<dbReference type="GO" id="GO:0045892">
    <property type="term" value="P:negative regulation of DNA-templated transcription"/>
    <property type="evidence" value="ECO:0007669"/>
    <property type="project" value="InterPro"/>
</dbReference>
<dbReference type="EMBL" id="CM003380">
    <property type="protein sequence ID" value="KOM54801.1"/>
    <property type="molecule type" value="Genomic_DNA"/>
</dbReference>
<dbReference type="Gramene" id="KOM54801">
    <property type="protein sequence ID" value="KOM54801"/>
    <property type="gene ID" value="LR48_Vigan10g069300"/>
</dbReference>
<dbReference type="GO" id="GO:0048367">
    <property type="term" value="P:shoot system development"/>
    <property type="evidence" value="ECO:0007669"/>
    <property type="project" value="InterPro"/>
</dbReference>
<dbReference type="AlphaFoldDB" id="A0A0L9VIB7"/>
<dbReference type="PANTHER" id="PTHR35504">
    <property type="entry name" value="PROTEIN EMBRYONIC FLOWER 1"/>
    <property type="match status" value="1"/>
</dbReference>
<organism evidence="2 3">
    <name type="scientific">Phaseolus angularis</name>
    <name type="common">Azuki bean</name>
    <name type="synonym">Vigna angularis</name>
    <dbReference type="NCBI Taxonomy" id="3914"/>
    <lineage>
        <taxon>Eukaryota</taxon>
        <taxon>Viridiplantae</taxon>
        <taxon>Streptophyta</taxon>
        <taxon>Embryophyta</taxon>
        <taxon>Tracheophyta</taxon>
        <taxon>Spermatophyta</taxon>
        <taxon>Magnoliopsida</taxon>
        <taxon>eudicotyledons</taxon>
        <taxon>Gunneridae</taxon>
        <taxon>Pentapetalae</taxon>
        <taxon>rosids</taxon>
        <taxon>fabids</taxon>
        <taxon>Fabales</taxon>
        <taxon>Fabaceae</taxon>
        <taxon>Papilionoideae</taxon>
        <taxon>50 kb inversion clade</taxon>
        <taxon>NPAAA clade</taxon>
        <taxon>indigoferoid/millettioid clade</taxon>
        <taxon>Phaseoleae</taxon>
        <taxon>Vigna</taxon>
    </lineage>
</organism>
<dbReference type="InterPro" id="IPR034583">
    <property type="entry name" value="EMF1"/>
</dbReference>
<evidence type="ECO:0000256" key="1">
    <source>
        <dbReference type="SAM" id="MobiDB-lite"/>
    </source>
</evidence>
<dbReference type="GO" id="GO:0009910">
    <property type="term" value="P:negative regulation of flower development"/>
    <property type="evidence" value="ECO:0007669"/>
    <property type="project" value="InterPro"/>
</dbReference>
<feature type="compositionally biased region" description="Polar residues" evidence="1">
    <location>
        <begin position="1"/>
        <end position="10"/>
    </location>
</feature>
<evidence type="ECO:0000313" key="2">
    <source>
        <dbReference type="EMBL" id="KOM54801.1"/>
    </source>
</evidence>
<dbReference type="PANTHER" id="PTHR35504:SF1">
    <property type="entry name" value="PROTEIN EMBRYONIC FLOWER 1"/>
    <property type="match status" value="1"/>
</dbReference>
<reference evidence="3" key="1">
    <citation type="journal article" date="2015" name="Proc. Natl. Acad. Sci. U.S.A.">
        <title>Genome sequencing of adzuki bean (Vigna angularis) provides insight into high starch and low fat accumulation and domestication.</title>
        <authorList>
            <person name="Yang K."/>
            <person name="Tian Z."/>
            <person name="Chen C."/>
            <person name="Luo L."/>
            <person name="Zhao B."/>
            <person name="Wang Z."/>
            <person name="Yu L."/>
            <person name="Li Y."/>
            <person name="Sun Y."/>
            <person name="Li W."/>
            <person name="Chen Y."/>
            <person name="Li Y."/>
            <person name="Zhang Y."/>
            <person name="Ai D."/>
            <person name="Zhao J."/>
            <person name="Shang C."/>
            <person name="Ma Y."/>
            <person name="Wu B."/>
            <person name="Wang M."/>
            <person name="Gao L."/>
            <person name="Sun D."/>
            <person name="Zhang P."/>
            <person name="Guo F."/>
            <person name="Wang W."/>
            <person name="Li Y."/>
            <person name="Wang J."/>
            <person name="Varshney R.K."/>
            <person name="Wang J."/>
            <person name="Ling H.Q."/>
            <person name="Wan P."/>
        </authorList>
    </citation>
    <scope>NUCLEOTIDE SEQUENCE</scope>
    <source>
        <strain evidence="3">cv. Jingnong 6</strain>
    </source>
</reference>
<feature type="region of interest" description="Disordered" evidence="1">
    <location>
        <begin position="333"/>
        <end position="353"/>
    </location>
</feature>
<gene>
    <name evidence="2" type="ORF">LR48_Vigan10g069300</name>
</gene>
<feature type="region of interest" description="Disordered" evidence="1">
    <location>
        <begin position="1"/>
        <end position="37"/>
    </location>
</feature>
<proteinExistence type="predicted"/>
<name>A0A0L9VIB7_PHAAN</name>
<sequence>MPFQDGTSKVPQLKWKDSDNNVFGGQSISSENPTNALSGKAVHCEEINGSRNTQQTIEVVDQLGFVKGYSEQTLEVSEQGMLDDIPMEIVELLAKNQYERCIPDVENRSSMLEKPSLGRKRQIAGGSTVHKKGEMSLLKYGKKEKPEGKHKKNNMIIRGENLKPSKRKPVHYFTPFDGNNLSMNNLCPPQPPLGLTDYMLKFAKQKEYHLPYGVFISKILRMQNVDITHERTICCNKQNVLEELFLDSIGFRKGNEGWIFKDDYIPGTDEMNPVNIDSSRYEFRPQTRFEEFVDESFKRFDEKMMMLQRSFTELHLKMDYALRINAFGDTSIDDSKSGKNSAEEKIVESSETK</sequence>
<feature type="compositionally biased region" description="Polar residues" evidence="1">
    <location>
        <begin position="20"/>
        <end position="37"/>
    </location>
</feature>
<evidence type="ECO:0000313" key="3">
    <source>
        <dbReference type="Proteomes" id="UP000053144"/>
    </source>
</evidence>
<dbReference type="Proteomes" id="UP000053144">
    <property type="component" value="Chromosome 10"/>
</dbReference>
<protein>
    <submittedName>
        <fullName evidence="2">Uncharacterized protein</fullName>
    </submittedName>
</protein>